<reference evidence="7 8" key="1">
    <citation type="submission" date="2013-03" db="EMBL/GenBank/DDBJ databases">
        <title>The Genome Sequence of Cladophialophora carrionii CBS 160.54.</title>
        <authorList>
            <consortium name="The Broad Institute Genomics Platform"/>
            <person name="Cuomo C."/>
            <person name="de Hoog S."/>
            <person name="Gorbushina A."/>
            <person name="Walker B."/>
            <person name="Young S.K."/>
            <person name="Zeng Q."/>
            <person name="Gargeya S."/>
            <person name="Fitzgerald M."/>
            <person name="Haas B."/>
            <person name="Abouelleil A."/>
            <person name="Allen A.W."/>
            <person name="Alvarado L."/>
            <person name="Arachchi H.M."/>
            <person name="Berlin A.M."/>
            <person name="Chapman S.B."/>
            <person name="Gainer-Dewar J."/>
            <person name="Goldberg J."/>
            <person name="Griggs A."/>
            <person name="Gujja S."/>
            <person name="Hansen M."/>
            <person name="Howarth C."/>
            <person name="Imamovic A."/>
            <person name="Ireland A."/>
            <person name="Larimer J."/>
            <person name="McCowan C."/>
            <person name="Murphy C."/>
            <person name="Pearson M."/>
            <person name="Poon T.W."/>
            <person name="Priest M."/>
            <person name="Roberts A."/>
            <person name="Saif S."/>
            <person name="Shea T."/>
            <person name="Sisk P."/>
            <person name="Sykes S."/>
            <person name="Wortman J."/>
            <person name="Nusbaum C."/>
            <person name="Birren B."/>
        </authorList>
    </citation>
    <scope>NUCLEOTIDE SEQUENCE [LARGE SCALE GENOMIC DNA]</scope>
    <source>
        <strain evidence="7 8">CBS 160.54</strain>
    </source>
</reference>
<evidence type="ECO:0000256" key="4">
    <source>
        <dbReference type="ARBA" id="ARBA00022833"/>
    </source>
</evidence>
<keyword evidence="4" id="KW-0862">Zinc</keyword>
<comment type="similarity">
    <text evidence="2">Belongs to the zinc-containing alcohol dehydrogenase family.</text>
</comment>
<dbReference type="Gene3D" id="3.90.180.10">
    <property type="entry name" value="Medium-chain alcohol dehydrogenases, catalytic domain"/>
    <property type="match status" value="2"/>
</dbReference>
<dbReference type="GO" id="GO:0046872">
    <property type="term" value="F:metal ion binding"/>
    <property type="evidence" value="ECO:0007669"/>
    <property type="project" value="UniProtKB-KW"/>
</dbReference>
<evidence type="ECO:0000259" key="6">
    <source>
        <dbReference type="SMART" id="SM00829"/>
    </source>
</evidence>
<evidence type="ECO:0000256" key="2">
    <source>
        <dbReference type="ARBA" id="ARBA00008072"/>
    </source>
</evidence>
<dbReference type="GeneID" id="19984242"/>
<comment type="cofactor">
    <cofactor evidence="1">
        <name>Zn(2+)</name>
        <dbReference type="ChEBI" id="CHEBI:29105"/>
    </cofactor>
</comment>
<dbReference type="SUPFAM" id="SSF51735">
    <property type="entry name" value="NAD(P)-binding Rossmann-fold domains"/>
    <property type="match status" value="1"/>
</dbReference>
<dbReference type="Pfam" id="PF08240">
    <property type="entry name" value="ADH_N"/>
    <property type="match status" value="1"/>
</dbReference>
<dbReference type="PANTHER" id="PTHR43350:SF2">
    <property type="entry name" value="GROES-LIKE ZINC-BINDING ALCOHOL DEHYDROGENASE FAMILY PROTEIN"/>
    <property type="match status" value="1"/>
</dbReference>
<dbReference type="InterPro" id="IPR020843">
    <property type="entry name" value="ER"/>
</dbReference>
<accession>V9DDC0</accession>
<dbReference type="InterPro" id="IPR011032">
    <property type="entry name" value="GroES-like_sf"/>
</dbReference>
<proteinExistence type="inferred from homology"/>
<dbReference type="SMART" id="SM00829">
    <property type="entry name" value="PKS_ER"/>
    <property type="match status" value="1"/>
</dbReference>
<dbReference type="AlphaFoldDB" id="V9DDC0"/>
<evidence type="ECO:0000256" key="3">
    <source>
        <dbReference type="ARBA" id="ARBA00022723"/>
    </source>
</evidence>
<dbReference type="SUPFAM" id="SSF50129">
    <property type="entry name" value="GroES-like"/>
    <property type="match status" value="2"/>
</dbReference>
<protein>
    <recommendedName>
        <fullName evidence="6">Enoyl reductase (ER) domain-containing protein</fullName>
    </recommendedName>
</protein>
<gene>
    <name evidence="7" type="ORF">G647_05749</name>
</gene>
<dbReference type="Pfam" id="PF00107">
    <property type="entry name" value="ADH_zinc_N"/>
    <property type="match status" value="1"/>
</dbReference>
<dbReference type="OrthoDB" id="1560166at2759"/>
<dbReference type="GO" id="GO:0016491">
    <property type="term" value="F:oxidoreductase activity"/>
    <property type="evidence" value="ECO:0007669"/>
    <property type="project" value="UniProtKB-KW"/>
</dbReference>
<dbReference type="Proteomes" id="UP000030678">
    <property type="component" value="Unassembled WGS sequence"/>
</dbReference>
<dbReference type="InterPro" id="IPR036291">
    <property type="entry name" value="NAD(P)-bd_dom_sf"/>
</dbReference>
<sequence>MGPYKALVARGPAREGQWRLESVTARALREDELLIRIVATGICLADLHLGDVAQGAGGHPRIYYPRVLGHEGKKHNPNQATLWHHGHAKALYRDNGKLILAILLPGSGYVDEIGSAVKGFQVGDAVLLSFNSCGQCYSCQEDKPALCIHSDKLNFGGDEGVYATEGSTDFKIGGSFFGQSSFASHAVVKERSVVNLQGLIDSDEDLKMLAPLGCGVQTGTGAIINTANVQAGQDVAVLGVGGVGQSAIMAARIRGCQRIIAIDRVPARLRLAQSLGATHVIDSSKEDDLVAAVLGITKGAGVHVSLDTTGVSALARESYRCVRRGGKILQVGLAKQEDKWDISMPVHMNSGKQIIGCVQGDAVPQEYIAKMIAWFKAGELPLQHLVTFYEVSNFQQAIEDMRNGRTTKPVLVWPEVVGRD</sequence>
<evidence type="ECO:0000256" key="5">
    <source>
        <dbReference type="ARBA" id="ARBA00023002"/>
    </source>
</evidence>
<feature type="domain" description="Enoyl reductase (ER)" evidence="6">
    <location>
        <begin position="16"/>
        <end position="411"/>
    </location>
</feature>
<dbReference type="CDD" id="cd08278">
    <property type="entry name" value="benzyl_alcohol_DH"/>
    <property type="match status" value="1"/>
</dbReference>
<evidence type="ECO:0000313" key="8">
    <source>
        <dbReference type="Proteomes" id="UP000030678"/>
    </source>
</evidence>
<dbReference type="RefSeq" id="XP_008728297.1">
    <property type="nucleotide sequence ID" value="XM_008730075.1"/>
</dbReference>
<dbReference type="InterPro" id="IPR013149">
    <property type="entry name" value="ADH-like_C"/>
</dbReference>
<name>V9DDC0_9EURO</name>
<evidence type="ECO:0000256" key="1">
    <source>
        <dbReference type="ARBA" id="ARBA00001947"/>
    </source>
</evidence>
<evidence type="ECO:0000313" key="7">
    <source>
        <dbReference type="EMBL" id="ETI23942.1"/>
    </source>
</evidence>
<dbReference type="InterPro" id="IPR013154">
    <property type="entry name" value="ADH-like_N"/>
</dbReference>
<dbReference type="HOGENOM" id="CLU_026673_14_1_1"/>
<keyword evidence="3" id="KW-0479">Metal-binding</keyword>
<dbReference type="EMBL" id="KB822705">
    <property type="protein sequence ID" value="ETI23942.1"/>
    <property type="molecule type" value="Genomic_DNA"/>
</dbReference>
<dbReference type="Gene3D" id="3.40.50.720">
    <property type="entry name" value="NAD(P)-binding Rossmann-like Domain"/>
    <property type="match status" value="1"/>
</dbReference>
<dbReference type="VEuPathDB" id="FungiDB:G647_05749"/>
<keyword evidence="5" id="KW-0560">Oxidoreductase</keyword>
<dbReference type="FunFam" id="3.40.50.720:FF:000003">
    <property type="entry name" value="S-(hydroxymethyl)glutathione dehydrogenase"/>
    <property type="match status" value="1"/>
</dbReference>
<organism evidence="7 8">
    <name type="scientific">Cladophialophora carrionii CBS 160.54</name>
    <dbReference type="NCBI Taxonomy" id="1279043"/>
    <lineage>
        <taxon>Eukaryota</taxon>
        <taxon>Fungi</taxon>
        <taxon>Dikarya</taxon>
        <taxon>Ascomycota</taxon>
        <taxon>Pezizomycotina</taxon>
        <taxon>Eurotiomycetes</taxon>
        <taxon>Chaetothyriomycetidae</taxon>
        <taxon>Chaetothyriales</taxon>
        <taxon>Herpotrichiellaceae</taxon>
        <taxon>Cladophialophora</taxon>
    </lineage>
</organism>
<dbReference type="PANTHER" id="PTHR43350">
    <property type="entry name" value="NAD-DEPENDENT ALCOHOL DEHYDROGENASE"/>
    <property type="match status" value="1"/>
</dbReference>